<dbReference type="PROSITE" id="PS00606">
    <property type="entry name" value="KS3_1"/>
    <property type="match status" value="1"/>
</dbReference>
<evidence type="ECO:0000259" key="12">
    <source>
        <dbReference type="PROSITE" id="PS50075"/>
    </source>
</evidence>
<comment type="similarity">
    <text evidence="3">Belongs to the ATP-dependent AMP-binding enzyme family.</text>
</comment>
<evidence type="ECO:0000256" key="11">
    <source>
        <dbReference type="SAM" id="MobiDB-lite"/>
    </source>
</evidence>
<protein>
    <submittedName>
        <fullName evidence="14">MicA protein</fullName>
    </submittedName>
</protein>
<comment type="caution">
    <text evidence="14">The sequence shown here is derived from an EMBL/GenBank/DDBJ whole genome shotgun (WGS) entry which is preliminary data.</text>
</comment>
<dbReference type="NCBIfam" id="TIGR04020">
    <property type="entry name" value="seco_metab_LLM"/>
    <property type="match status" value="1"/>
</dbReference>
<name>A0A822L736_MICAE</name>
<dbReference type="InterPro" id="IPR016036">
    <property type="entry name" value="Malonyl_transacylase_ACP-bd"/>
</dbReference>
<dbReference type="InterPro" id="IPR006162">
    <property type="entry name" value="Ppantetheine_attach_site"/>
</dbReference>
<dbReference type="InterPro" id="IPR024011">
    <property type="entry name" value="Biosynth_lucif-like_mOase_dom"/>
</dbReference>
<dbReference type="Pfam" id="PF00501">
    <property type="entry name" value="AMP-binding"/>
    <property type="match status" value="1"/>
</dbReference>
<dbReference type="InterPro" id="IPR036661">
    <property type="entry name" value="Luciferase-like_sf"/>
</dbReference>
<dbReference type="SUPFAM" id="SSF51679">
    <property type="entry name" value="Bacterial luciferase-like"/>
    <property type="match status" value="1"/>
</dbReference>
<dbReference type="GO" id="GO:0006633">
    <property type="term" value="P:fatty acid biosynthetic process"/>
    <property type="evidence" value="ECO:0007669"/>
    <property type="project" value="InterPro"/>
</dbReference>
<dbReference type="InterPro" id="IPR020841">
    <property type="entry name" value="PKS_Beta-ketoAc_synthase_dom"/>
</dbReference>
<dbReference type="FunFam" id="3.40.366.10:FF:000002">
    <property type="entry name" value="Probable polyketide synthase 2"/>
    <property type="match status" value="1"/>
</dbReference>
<dbReference type="FunFam" id="2.30.38.10:FF:000001">
    <property type="entry name" value="Non-ribosomal peptide synthetase PvdI"/>
    <property type="match status" value="1"/>
</dbReference>
<dbReference type="Gene3D" id="2.30.38.10">
    <property type="entry name" value="Luciferase, Domain 3"/>
    <property type="match status" value="1"/>
</dbReference>
<accession>A0A822L736</accession>
<dbReference type="PROSITE" id="PS00012">
    <property type="entry name" value="PHOSPHOPANTETHEINE"/>
    <property type="match status" value="2"/>
</dbReference>
<dbReference type="Gene3D" id="3.40.47.10">
    <property type="match status" value="1"/>
</dbReference>
<keyword evidence="8" id="KW-0663">Pyridoxal phosphate</keyword>
<dbReference type="InterPro" id="IPR014043">
    <property type="entry name" value="Acyl_transferase_dom"/>
</dbReference>
<dbReference type="SUPFAM" id="SSF56801">
    <property type="entry name" value="Acetyl-CoA synthetase-like"/>
    <property type="match status" value="1"/>
</dbReference>
<dbReference type="SUPFAM" id="SSF47336">
    <property type="entry name" value="ACP-like"/>
    <property type="match status" value="2"/>
</dbReference>
<dbReference type="SUPFAM" id="SSF52777">
    <property type="entry name" value="CoA-dependent acyltransferases"/>
    <property type="match status" value="2"/>
</dbReference>
<dbReference type="Pfam" id="PF00698">
    <property type="entry name" value="Acyl_transf_1"/>
    <property type="match status" value="1"/>
</dbReference>
<comment type="subcellular location">
    <subcellularLocation>
        <location evidence="2">Cytoplasm</location>
    </subcellularLocation>
</comment>
<gene>
    <name evidence="14" type="primary">micA</name>
    <name evidence="14" type="ORF">MICCA_1160005</name>
</gene>
<dbReference type="GO" id="GO:0004312">
    <property type="term" value="F:fatty acid synthase activity"/>
    <property type="evidence" value="ECO:0007669"/>
    <property type="project" value="TreeGrafter"/>
</dbReference>
<dbReference type="FunFam" id="3.40.50.980:FF:000001">
    <property type="entry name" value="Non-ribosomal peptide synthetase"/>
    <property type="match status" value="1"/>
</dbReference>
<dbReference type="FunFam" id="1.10.1200.10:FF:000005">
    <property type="entry name" value="Nonribosomal peptide synthetase 1"/>
    <property type="match status" value="1"/>
</dbReference>
<dbReference type="EMBL" id="CAIH01000020">
    <property type="protein sequence ID" value="CCH91196.1"/>
    <property type="molecule type" value="Genomic_DNA"/>
</dbReference>
<dbReference type="Gene3D" id="3.40.366.10">
    <property type="entry name" value="Malonyl-Coenzyme A Acyl Carrier Protein, domain 2"/>
    <property type="match status" value="1"/>
</dbReference>
<dbReference type="InterPro" id="IPR016039">
    <property type="entry name" value="Thiolase-like"/>
</dbReference>
<evidence type="ECO:0000256" key="3">
    <source>
        <dbReference type="ARBA" id="ARBA00006432"/>
    </source>
</evidence>
<dbReference type="Pfam" id="PF13193">
    <property type="entry name" value="AMP-binding_C"/>
    <property type="match status" value="1"/>
</dbReference>
<feature type="region of interest" description="Disordered" evidence="11">
    <location>
        <begin position="1152"/>
        <end position="1184"/>
    </location>
</feature>
<dbReference type="GO" id="GO:0005737">
    <property type="term" value="C:cytoplasm"/>
    <property type="evidence" value="ECO:0007669"/>
    <property type="project" value="UniProtKB-SubCell"/>
</dbReference>
<keyword evidence="7" id="KW-0808">Transferase</keyword>
<evidence type="ECO:0000256" key="7">
    <source>
        <dbReference type="ARBA" id="ARBA00022679"/>
    </source>
</evidence>
<feature type="region of interest" description="Disordered" evidence="11">
    <location>
        <begin position="1632"/>
        <end position="1700"/>
    </location>
</feature>
<keyword evidence="9" id="KW-0175">Coiled coil</keyword>
<feature type="compositionally biased region" description="Low complexity" evidence="11">
    <location>
        <begin position="1170"/>
        <end position="1184"/>
    </location>
</feature>
<dbReference type="CDD" id="cd17652">
    <property type="entry name" value="A_NRPS_CmdD_like"/>
    <property type="match status" value="1"/>
</dbReference>
<evidence type="ECO:0000256" key="1">
    <source>
        <dbReference type="ARBA" id="ARBA00001957"/>
    </source>
</evidence>
<dbReference type="SUPFAM" id="SSF53901">
    <property type="entry name" value="Thiolase-like"/>
    <property type="match status" value="1"/>
</dbReference>
<dbReference type="InterPro" id="IPR036736">
    <property type="entry name" value="ACP-like_sf"/>
</dbReference>
<dbReference type="Pfam" id="PF22621">
    <property type="entry name" value="CurL-like_PKS_C"/>
    <property type="match status" value="1"/>
</dbReference>
<feature type="region of interest" description="Disordered" evidence="11">
    <location>
        <begin position="1110"/>
        <end position="1130"/>
    </location>
</feature>
<dbReference type="InterPro" id="IPR050091">
    <property type="entry name" value="PKS_NRPS_Biosynth_Enz"/>
</dbReference>
<evidence type="ECO:0000256" key="9">
    <source>
        <dbReference type="ARBA" id="ARBA00023054"/>
    </source>
</evidence>
<dbReference type="InterPro" id="IPR014031">
    <property type="entry name" value="Ketoacyl_synth_C"/>
</dbReference>
<feature type="domain" description="Ketosynthase family 3 (KS3)" evidence="13">
    <location>
        <begin position="1"/>
        <end position="433"/>
    </location>
</feature>
<dbReference type="InterPro" id="IPR005814">
    <property type="entry name" value="Aminotrans_3"/>
</dbReference>
<feature type="compositionally biased region" description="Polar residues" evidence="11">
    <location>
        <begin position="1152"/>
        <end position="1161"/>
    </location>
</feature>
<dbReference type="GO" id="GO:0044550">
    <property type="term" value="P:secondary metabolite biosynthetic process"/>
    <property type="evidence" value="ECO:0007669"/>
    <property type="project" value="UniProtKB-ARBA"/>
</dbReference>
<evidence type="ECO:0000259" key="13">
    <source>
        <dbReference type="PROSITE" id="PS52004"/>
    </source>
</evidence>
<reference evidence="14 15" key="1">
    <citation type="submission" date="2012-04" db="EMBL/GenBank/DDBJ databases">
        <authorList>
            <person name="Genoscope - CEA"/>
        </authorList>
    </citation>
    <scope>NUCLEOTIDE SEQUENCE [LARGE SCALE GENOMIC DNA]</scope>
    <source>
        <strain evidence="14 15">9432</strain>
    </source>
</reference>
<dbReference type="FunFam" id="3.30.300.30:FF:000010">
    <property type="entry name" value="Enterobactin synthetase component F"/>
    <property type="match status" value="1"/>
</dbReference>
<dbReference type="Gene3D" id="3.40.50.980">
    <property type="match status" value="2"/>
</dbReference>
<dbReference type="PANTHER" id="PTHR43775:SF37">
    <property type="entry name" value="SI:DKEY-61P9.11"/>
    <property type="match status" value="1"/>
</dbReference>
<dbReference type="GO" id="GO:0004315">
    <property type="term" value="F:3-oxoacyl-[acyl-carrier-protein] synthase activity"/>
    <property type="evidence" value="ECO:0007669"/>
    <property type="project" value="InterPro"/>
</dbReference>
<dbReference type="PROSITE" id="PS00455">
    <property type="entry name" value="AMP_BINDING"/>
    <property type="match status" value="1"/>
</dbReference>
<dbReference type="InterPro" id="IPR045851">
    <property type="entry name" value="AMP-bd_C_sf"/>
</dbReference>
<feature type="region of interest" description="Disordered" evidence="11">
    <location>
        <begin position="2056"/>
        <end position="2109"/>
    </location>
</feature>
<dbReference type="CDD" id="cd00610">
    <property type="entry name" value="OAT_like"/>
    <property type="match status" value="1"/>
</dbReference>
<keyword evidence="6" id="KW-0597">Phosphoprotein</keyword>
<dbReference type="InterPro" id="IPR011251">
    <property type="entry name" value="Luciferase-like_dom"/>
</dbReference>
<dbReference type="Pfam" id="PF02801">
    <property type="entry name" value="Ketoacyl-synt_C"/>
    <property type="match status" value="1"/>
</dbReference>
<dbReference type="SUPFAM" id="SSF53383">
    <property type="entry name" value="PLP-dependent transferases"/>
    <property type="match status" value="1"/>
</dbReference>
<evidence type="ECO:0000256" key="8">
    <source>
        <dbReference type="ARBA" id="ARBA00022898"/>
    </source>
</evidence>
<dbReference type="PROSITE" id="PS50075">
    <property type="entry name" value="CARRIER"/>
    <property type="match status" value="2"/>
</dbReference>
<dbReference type="InterPro" id="IPR009081">
    <property type="entry name" value="PP-bd_ACP"/>
</dbReference>
<dbReference type="InterPro" id="IPR015422">
    <property type="entry name" value="PyrdxlP-dep_Trfase_small"/>
</dbReference>
<evidence type="ECO:0000256" key="5">
    <source>
        <dbReference type="ARBA" id="ARBA00022490"/>
    </source>
</evidence>
<keyword evidence="5" id="KW-0963">Cytoplasm</keyword>
<dbReference type="SMART" id="SM00825">
    <property type="entry name" value="PKS_KS"/>
    <property type="match status" value="1"/>
</dbReference>
<dbReference type="SUPFAM" id="SSF55048">
    <property type="entry name" value="Probable ACP-binding domain of malonyl-CoA ACP transacylase"/>
    <property type="match status" value="1"/>
</dbReference>
<dbReference type="InterPro" id="IPR001227">
    <property type="entry name" value="Ac_transferase_dom_sf"/>
</dbReference>
<dbReference type="SMART" id="SM01294">
    <property type="entry name" value="PKS_PP_betabranch"/>
    <property type="match status" value="1"/>
</dbReference>
<dbReference type="SMART" id="SM00827">
    <property type="entry name" value="PKS_AT"/>
    <property type="match status" value="1"/>
</dbReference>
<dbReference type="Gene3D" id="3.20.20.30">
    <property type="entry name" value="Luciferase-like domain"/>
    <property type="match status" value="1"/>
</dbReference>
<dbReference type="GO" id="GO:0071770">
    <property type="term" value="P:DIM/DIP cell wall layer assembly"/>
    <property type="evidence" value="ECO:0007669"/>
    <property type="project" value="TreeGrafter"/>
</dbReference>
<dbReference type="InterPro" id="IPR023213">
    <property type="entry name" value="CAT-like_dom_sf"/>
</dbReference>
<dbReference type="Gene3D" id="1.10.1200.10">
    <property type="entry name" value="ACP-like"/>
    <property type="match status" value="2"/>
</dbReference>
<proteinExistence type="inferred from homology"/>
<dbReference type="InterPro" id="IPR020845">
    <property type="entry name" value="AMP-binding_CS"/>
</dbReference>
<dbReference type="Pfam" id="PF00550">
    <property type="entry name" value="PP-binding"/>
    <property type="match status" value="2"/>
</dbReference>
<dbReference type="CDD" id="cd19531">
    <property type="entry name" value="LCL_NRPS-like"/>
    <property type="match status" value="1"/>
</dbReference>
<evidence type="ECO:0000256" key="2">
    <source>
        <dbReference type="ARBA" id="ARBA00004496"/>
    </source>
</evidence>
<dbReference type="Gene3D" id="3.30.300.30">
    <property type="match status" value="1"/>
</dbReference>
<dbReference type="Gene3D" id="3.30.559.10">
    <property type="entry name" value="Chloramphenicol acetyltransferase-like domain"/>
    <property type="match status" value="1"/>
</dbReference>
<dbReference type="FunFam" id="3.40.50.12780:FF:000012">
    <property type="entry name" value="Non-ribosomal peptide synthetase"/>
    <property type="match status" value="1"/>
</dbReference>
<evidence type="ECO:0000313" key="14">
    <source>
        <dbReference type="EMBL" id="CCH91196.1"/>
    </source>
</evidence>
<dbReference type="InterPro" id="IPR000873">
    <property type="entry name" value="AMP-dep_synth/lig_dom"/>
</dbReference>
<dbReference type="InterPro" id="IPR020806">
    <property type="entry name" value="PKS_PP-bd"/>
</dbReference>
<dbReference type="Pfam" id="PF00202">
    <property type="entry name" value="Aminotran_3"/>
    <property type="match status" value="1"/>
</dbReference>
<keyword evidence="4" id="KW-0596">Phosphopantetheine</keyword>
<dbReference type="NCBIfam" id="TIGR01733">
    <property type="entry name" value="AA-adenyl-dom"/>
    <property type="match status" value="1"/>
</dbReference>
<feature type="compositionally biased region" description="Pro residues" evidence="11">
    <location>
        <begin position="1634"/>
        <end position="1646"/>
    </location>
</feature>
<dbReference type="InterPro" id="IPR016035">
    <property type="entry name" value="Acyl_Trfase/lysoPLipase"/>
</dbReference>
<dbReference type="Gene3D" id="3.30.559.30">
    <property type="entry name" value="Nonribosomal peptide synthetase, condensation domain"/>
    <property type="match status" value="1"/>
</dbReference>
<dbReference type="Pfam" id="PF00668">
    <property type="entry name" value="Condensation"/>
    <property type="match status" value="1"/>
</dbReference>
<dbReference type="InterPro" id="IPR025110">
    <property type="entry name" value="AMP-bd_C"/>
</dbReference>
<dbReference type="InterPro" id="IPR014030">
    <property type="entry name" value="Ketoacyl_synth_N"/>
</dbReference>
<dbReference type="Gene3D" id="3.90.1150.10">
    <property type="entry name" value="Aspartate Aminotransferase, domain 1"/>
    <property type="match status" value="1"/>
</dbReference>
<feature type="domain" description="Carrier" evidence="12">
    <location>
        <begin position="3077"/>
        <end position="3152"/>
    </location>
</feature>
<comment type="similarity">
    <text evidence="10">In the C-terminal section; belongs to the NRP synthetase family.</text>
</comment>
<evidence type="ECO:0000256" key="6">
    <source>
        <dbReference type="ARBA" id="ARBA00022553"/>
    </source>
</evidence>
<evidence type="ECO:0000313" key="15">
    <source>
        <dbReference type="Proteomes" id="UP000005806"/>
    </source>
</evidence>
<dbReference type="GO" id="GO:0030170">
    <property type="term" value="F:pyridoxal phosphate binding"/>
    <property type="evidence" value="ECO:0007669"/>
    <property type="project" value="InterPro"/>
</dbReference>
<dbReference type="GO" id="GO:0008483">
    <property type="term" value="F:transaminase activity"/>
    <property type="evidence" value="ECO:0007669"/>
    <property type="project" value="InterPro"/>
</dbReference>
<dbReference type="InterPro" id="IPR015424">
    <property type="entry name" value="PyrdxlP-dep_Trfase"/>
</dbReference>
<dbReference type="Gene3D" id="3.40.640.10">
    <property type="entry name" value="Type I PLP-dependent aspartate aminotransferase-like (Major domain)"/>
    <property type="match status" value="1"/>
</dbReference>
<dbReference type="Proteomes" id="UP000005806">
    <property type="component" value="Unassembled WGS sequence"/>
</dbReference>
<dbReference type="Pfam" id="PF00296">
    <property type="entry name" value="Bac_luciferase"/>
    <property type="match status" value="1"/>
</dbReference>
<dbReference type="FunFam" id="3.40.47.10:FF:000019">
    <property type="entry name" value="Polyketide synthase type I"/>
    <property type="match status" value="1"/>
</dbReference>
<dbReference type="GO" id="GO:0043041">
    <property type="term" value="P:amino acid activation for nonribosomal peptide biosynthetic process"/>
    <property type="evidence" value="ECO:0007669"/>
    <property type="project" value="UniProtKB-ARBA"/>
</dbReference>
<dbReference type="InterPro" id="IPR010071">
    <property type="entry name" value="AA_adenyl_dom"/>
</dbReference>
<organism evidence="14 15">
    <name type="scientific">Microcystis aeruginosa PCC 9432</name>
    <dbReference type="NCBI Taxonomy" id="1160280"/>
    <lineage>
        <taxon>Bacteria</taxon>
        <taxon>Bacillati</taxon>
        <taxon>Cyanobacteriota</taxon>
        <taxon>Cyanophyceae</taxon>
        <taxon>Oscillatoriophycideae</taxon>
        <taxon>Chroococcales</taxon>
        <taxon>Microcystaceae</taxon>
        <taxon>Microcystis</taxon>
    </lineage>
</organism>
<sequence>MGSIAIIGMGCRFPGADNPEAFWHLMRDGVDVIADIPRERWDMGKFYDSTPGTTAKMYSRQGGFLPNVDQFDPQFFRISPLEATYLDPQQRLLLEVTWEALENAAIVPETLAGSQSGVFIGIGGSDYRHLTYHNLSNLTGYAGTGNSTSIAANRLSYVFDLRGPSLAVDTACSSSLVAVHLACQSLQHQESNLCLVGGVNLVLSPEATIVFSQARMMAPDSRCKTFDASANGYVRSEGCGVIILKRLEDAIQNGDRVLAVIEGSAVNQDGLSNGLTAPNGPAQQAVIRQALENARVKPAQISYVEAHGTGTELGDPIEVKSLKAVLGEKRSLDQTCWLGSVKTNIGHLEAAAGIAGLIKVVLCLQHQEIPPNLHFKTLNPYISLADTAFAIPTQAQPWRTKPPKPGENGVERRLAGLSSFGFGGTNSHVILSEAPVTVKNNQQNGQKLMERPWHLLTLSAKNEEALKALVHCYQKYLADHHEIPLADVCFTANSRRSHFNHRLGVVARDRLEMLQKLENFSNQERMREPKSINKKKKPKIVFLFAGQGSQYVGMGRQLYETQPIFRQTLDRCAEILRPHLDKPLLDILYPADLEPEKASFYLEHTAYTQPALFAFEYGLAQLWRSWGIEPAAVIGHSVGEYVAATVAGALSLEDGLTLIAKRAKLMQSLPKEGTMIAVFAAEERVKAVIEPYTNEVAIAAVNGPENFVISGKAPIIAEIIIHLTAAGIEVRPLKVSHAFHSPLLEPILDSLEQEAAAISSLPLQIPLVANLTGEVLPEGAIIDARYWRDQARKPVQFYGSIQTLIEQKFSLFLEVSPKPTLSRLGQQCCPEKSATWLFSLAPPQEEEQSLLNSLAILYDSQGAKINWEGFNVNCSQNLLALPTYPFQRQRYWLETIKPTSEETTMTTNATNVQAISSNQKQQEILITLQTLVGNLLQLSPADVNVHTPFLEMGADSIVMVEAVRRIENTYNVKIAMRQLFEELSTLDALATYLAQNPATDCQTAQINTEVFSAPIACSNNRSPNVVLSSNTNGFQRQTASPGFSAIAPLAGMGGAGEMGGVEVPQVSVPQTSAVTASGSTVSSSALENIMGQQLQLMAKQLEVLQTANFAPTTPRTTENSPSSVSQNRSNGLTQQLIPPQQLAANLEPIASRTRQTSNQASAPKPTVTATPWGPKKPPTGGLTPQQQQHLEALIARFTERTKTSKQIVQRDRPRLADSRASVGFRMSIKEMLYPIVAQRSQGSRIWDVDGNEYIDMTMGQGVTLFGHQPDFIMSALQSQLTEGIHLNPRSPIVGEVAALICELTGAERACFCNSGTEAVMAAIRIARATTGRSKIAIFEGSYHGHADGTLFRNQIIDNQPHSLPLALGVPPSLSSDVVVLDYGGAEALDYLKSQGQDLAAVLVEPIQSGNPLLQPQQFLQSLRQITSQMGIALIFDEMITGFRSHPGGAQALFGVQADIATYGKVVAGGMPIGVIAGKAHYLDSIDGGMWRYGDKSYPGVDRTFFGGTFNQHPLAMVAARAVLTHLKEQGPGLQQQLTERTAALADTLNHYFQAEEVPIKIEQFSSFFRFALSGNLDLLFYHMVEKGIYVWEWRKHFLSTAHTEADLAQFVQAVKDSITELRQGGFIPAKKPSWPVPTPQIDPPLTPLDKGIDPPLTPLDKGIDPPLTPLDKGGDVDVALDKGGNSHSVRDSKLGKGSGSQDQKTIQFSLYYFGSYEAEFNPNKYNLLFEGAKFGDRAGFTALWIPERHFHAFGGFSPNPSVLAAALARETKQIQLRSGSVVLPLHNSIRVAEEWAVVDNLSQGRVGIAFASGWHPQDFVLAPQSFGQHRELMFQEIETVQKLWRGEAITVPDGKGQRVEVKTYPQPMQSQLPSWITIVNNPDTYIRAGAIGANILTNLMGQSVEDLARNIALYRQSLAEHGYDPASGTVTVLLHTFVGKDLEQVREQARQPFGQYLTSSVGLLQNMVKSQGMKVDFEQLREEDRDFLLASAYKRYTETSALIGTPETCRQIIDHLQSIGVDEVACFIDFGVDEQTVLANLPHLQSLKDLYQPHLPPYQGGLGGDQSPYQGGLGGDQSPYQGGLGGDQSPYQGGLGGDQSPYQGGLGGNQVPLTEAQRQLWILAQLGENGSAAYNQSVTLQLSGPLNLVAMTQAIQQISDRHEALRTKINAQGDSQEILPQVEINCPILDFSTDKATVQQQTEQWLKEESQKPFDLSQGCLVRWFLLKLDAERYWLVLTTHHIIADGWSMGVILRELGELYSAKCQGITANLKTPKQFRELIEWQSQPSQGEELKKQQAYWLTTLVNPTVLNLPTDKLRPALPSYQANRQSLTLDSQFTEKLKQFSRKQGCTFLMTLLSVYNILIHRLTGQDDILVGLPASGRGLLDSEGMVGYCTHFLPIRSQLAGNATFADYLKQMRGVLLSAYEHQDYPFALLLNQLNLPRNTSRSPLIDVSLNLEPAINLPKMSGLEVSLLPQSVSFKDRDLHLNVTEMGGEALVDCDYNTDLFKDETIERWLGHFQTLLELVINDPQQNLRQLPLLSPAQRQQLLVDWNNTKTDYPQDQCIHQLFEAQVERTPDAIAVIFENQKLTYSELNSRANQLAHYLQTLGVGPEVLVGISVERSLEMIIGLLAILKSGGAYLPLAPDYPTERLQFMLEDSQVSFLITQRSLLALLPPSQANVIYLDEIEEQVSQYPQDNLQNKLIACNLANVIYTSGSTGKPKGVMIEHRGLVNLALAQIQRFGVNHNSRVLQFASFSFDACISEILMTFGSGATLYLAQKDALLPGQPLIEQLVKNGITHVTLPPSALAVLPKESLPNLQTLIVAGEACPLDLVKQWSVGRNFFNAYGPTETSVCASIGQCRPEDLKVTIGKAIANAQIYILDSYLQPLPIGVVGELHIGGVGLARGYLNRPELTAEKFIANPFASLDPPLTPLDKGGEQPSKLYKTGDLARYLPDGDIEYLGRIDNQVKIRGFRIELGEIEAVLLSHPQVREAVVLVNESDRSENRALVAYIVPNDPACTTQSLREFVKQQLPDYMVPVYWLVLENLPLTSNGKIDRRALPLPNPELNRSVDYVAPDNPTQTAIATIFGQVLKLEKVGINDNFFEIGGNSLQATQVISRLRESFALELPLRRLFEQPTVADLALAVTDIHATLQKLQTPIDNLSGDREEIEL</sequence>
<feature type="domain" description="Carrier" evidence="12">
    <location>
        <begin position="922"/>
        <end position="997"/>
    </location>
</feature>
<evidence type="ECO:0000256" key="10">
    <source>
        <dbReference type="ARBA" id="ARBA00029443"/>
    </source>
</evidence>
<dbReference type="GO" id="GO:0031177">
    <property type="term" value="F:phosphopantetheine binding"/>
    <property type="evidence" value="ECO:0007669"/>
    <property type="project" value="InterPro"/>
</dbReference>
<dbReference type="SUPFAM" id="SSF52151">
    <property type="entry name" value="FabD/lysophospholipase-like"/>
    <property type="match status" value="1"/>
</dbReference>
<dbReference type="PROSITE" id="PS52004">
    <property type="entry name" value="KS3_2"/>
    <property type="match status" value="1"/>
</dbReference>
<evidence type="ECO:0000256" key="4">
    <source>
        <dbReference type="ARBA" id="ARBA00022450"/>
    </source>
</evidence>
<dbReference type="SMART" id="SM00823">
    <property type="entry name" value="PKS_PP"/>
    <property type="match status" value="2"/>
</dbReference>
<dbReference type="Gene3D" id="3.30.70.3290">
    <property type="match status" value="1"/>
</dbReference>
<dbReference type="GO" id="GO:0005886">
    <property type="term" value="C:plasma membrane"/>
    <property type="evidence" value="ECO:0007669"/>
    <property type="project" value="TreeGrafter"/>
</dbReference>
<dbReference type="InterPro" id="IPR015421">
    <property type="entry name" value="PyrdxlP-dep_Trfase_major"/>
</dbReference>
<dbReference type="CDD" id="cd00833">
    <property type="entry name" value="PKS"/>
    <property type="match status" value="1"/>
</dbReference>
<dbReference type="InterPro" id="IPR001242">
    <property type="entry name" value="Condensation_dom"/>
</dbReference>
<dbReference type="PANTHER" id="PTHR43775">
    <property type="entry name" value="FATTY ACID SYNTHASE"/>
    <property type="match status" value="1"/>
</dbReference>
<dbReference type="InterPro" id="IPR018201">
    <property type="entry name" value="Ketoacyl_synth_AS"/>
</dbReference>
<dbReference type="Pfam" id="PF00109">
    <property type="entry name" value="ketoacyl-synt"/>
    <property type="match status" value="1"/>
</dbReference>
<dbReference type="GO" id="GO:0016705">
    <property type="term" value="F:oxidoreductase activity, acting on paired donors, with incorporation or reduction of molecular oxygen"/>
    <property type="evidence" value="ECO:0007669"/>
    <property type="project" value="InterPro"/>
</dbReference>
<comment type="cofactor">
    <cofactor evidence="1">
        <name>pantetheine 4'-phosphate</name>
        <dbReference type="ChEBI" id="CHEBI:47942"/>
    </cofactor>
</comment>